<protein>
    <recommendedName>
        <fullName evidence="4">Serpin domain-containing protein</fullName>
    </recommendedName>
</protein>
<name>A0A8C7S6E0_ONCMY</name>
<feature type="signal peptide" evidence="3">
    <location>
        <begin position="1"/>
        <end position="33"/>
    </location>
</feature>
<reference evidence="5" key="2">
    <citation type="submission" date="2025-08" db="UniProtKB">
        <authorList>
            <consortium name="Ensembl"/>
        </authorList>
    </citation>
    <scope>IDENTIFICATION</scope>
</reference>
<dbReference type="PANTHER" id="PTHR11461">
    <property type="entry name" value="SERINE PROTEASE INHIBITOR, SERPIN"/>
    <property type="match status" value="1"/>
</dbReference>
<dbReference type="InterPro" id="IPR042185">
    <property type="entry name" value="Serpin_sf_2"/>
</dbReference>
<evidence type="ECO:0000256" key="3">
    <source>
        <dbReference type="SAM" id="SignalP"/>
    </source>
</evidence>
<evidence type="ECO:0000313" key="5">
    <source>
        <dbReference type="Ensembl" id="ENSOMYP00000061894.1"/>
    </source>
</evidence>
<feature type="chain" id="PRO_5034056809" description="Serpin domain-containing protein" evidence="3">
    <location>
        <begin position="34"/>
        <end position="546"/>
    </location>
</feature>
<feature type="domain" description="Serpin" evidence="4">
    <location>
        <begin position="71"/>
        <end position="438"/>
    </location>
</feature>
<evidence type="ECO:0000313" key="6">
    <source>
        <dbReference type="Proteomes" id="UP000694395"/>
    </source>
</evidence>
<dbReference type="Pfam" id="PF00079">
    <property type="entry name" value="Serpin"/>
    <property type="match status" value="2"/>
</dbReference>
<dbReference type="GO" id="GO:0004867">
    <property type="term" value="F:serine-type endopeptidase inhibitor activity"/>
    <property type="evidence" value="ECO:0007669"/>
    <property type="project" value="InterPro"/>
</dbReference>
<dbReference type="SUPFAM" id="SSF56574">
    <property type="entry name" value="Serpins"/>
    <property type="match status" value="1"/>
</dbReference>
<accession>A0A8C7S6E0</accession>
<evidence type="ECO:0000259" key="4">
    <source>
        <dbReference type="SMART" id="SM00093"/>
    </source>
</evidence>
<dbReference type="GeneTree" id="ENSGT00940000158386"/>
<comment type="similarity">
    <text evidence="1">Belongs to the serpin family.</text>
</comment>
<evidence type="ECO:0000256" key="1">
    <source>
        <dbReference type="RuleBase" id="RU000411"/>
    </source>
</evidence>
<dbReference type="InterPro" id="IPR000215">
    <property type="entry name" value="Serpin_fam"/>
</dbReference>
<dbReference type="Gene3D" id="2.30.39.10">
    <property type="entry name" value="Alpha-1-antitrypsin, domain 1"/>
    <property type="match status" value="1"/>
</dbReference>
<reference evidence="5" key="1">
    <citation type="submission" date="2020-07" db="EMBL/GenBank/DDBJ databases">
        <title>A long reads based de novo assembly of the rainbow trout Arlee double haploid line genome.</title>
        <authorList>
            <person name="Gao G."/>
            <person name="Palti Y."/>
        </authorList>
    </citation>
    <scope>NUCLEOTIDE SEQUENCE [LARGE SCALE GENOMIC DNA]</scope>
</reference>
<evidence type="ECO:0000256" key="2">
    <source>
        <dbReference type="SAM" id="MobiDB-lite"/>
    </source>
</evidence>
<feature type="region of interest" description="Disordered" evidence="2">
    <location>
        <begin position="441"/>
        <end position="546"/>
    </location>
</feature>
<dbReference type="InterPro" id="IPR023796">
    <property type="entry name" value="Serpin_dom"/>
</dbReference>
<dbReference type="Gene3D" id="3.30.497.10">
    <property type="entry name" value="Antithrombin, subunit I, domain 2"/>
    <property type="match status" value="2"/>
</dbReference>
<dbReference type="Proteomes" id="UP000694395">
    <property type="component" value="Chromosome 10"/>
</dbReference>
<dbReference type="PANTHER" id="PTHR11461:SF20">
    <property type="entry name" value="ALPHA-2-ANTIPLASMIN"/>
    <property type="match status" value="1"/>
</dbReference>
<dbReference type="GO" id="GO:0005615">
    <property type="term" value="C:extracellular space"/>
    <property type="evidence" value="ECO:0007669"/>
    <property type="project" value="InterPro"/>
</dbReference>
<proteinExistence type="inferred from homology"/>
<dbReference type="Ensembl" id="ENSOMYT00000067400.2">
    <property type="protein sequence ID" value="ENSOMYP00000061894.1"/>
    <property type="gene ID" value="ENSOMYG00000028635.2"/>
</dbReference>
<dbReference type="InterPro" id="IPR042178">
    <property type="entry name" value="Serpin_sf_1"/>
</dbReference>
<organism evidence="5 6">
    <name type="scientific">Oncorhynchus mykiss</name>
    <name type="common">Rainbow trout</name>
    <name type="synonym">Salmo gairdneri</name>
    <dbReference type="NCBI Taxonomy" id="8022"/>
    <lineage>
        <taxon>Eukaryota</taxon>
        <taxon>Metazoa</taxon>
        <taxon>Chordata</taxon>
        <taxon>Craniata</taxon>
        <taxon>Vertebrata</taxon>
        <taxon>Euteleostomi</taxon>
        <taxon>Actinopterygii</taxon>
        <taxon>Neopterygii</taxon>
        <taxon>Teleostei</taxon>
        <taxon>Protacanthopterygii</taxon>
        <taxon>Salmoniformes</taxon>
        <taxon>Salmonidae</taxon>
        <taxon>Salmoninae</taxon>
        <taxon>Oncorhynchus</taxon>
    </lineage>
</organism>
<dbReference type="AlphaFoldDB" id="A0A8C7S6E0"/>
<dbReference type="SMART" id="SM00093">
    <property type="entry name" value="SERPIN"/>
    <property type="match status" value="1"/>
</dbReference>
<keyword evidence="3" id="KW-0732">Signal</keyword>
<feature type="compositionally biased region" description="Polar residues" evidence="2">
    <location>
        <begin position="457"/>
        <end position="502"/>
    </location>
</feature>
<dbReference type="InterPro" id="IPR036186">
    <property type="entry name" value="Serpin_sf"/>
</dbReference>
<reference evidence="5" key="3">
    <citation type="submission" date="2025-09" db="UniProtKB">
        <authorList>
            <consortium name="Ensembl"/>
        </authorList>
    </citation>
    <scope>IDENTIFICATION</scope>
</reference>
<feature type="compositionally biased region" description="Polar residues" evidence="2">
    <location>
        <begin position="525"/>
        <end position="546"/>
    </location>
</feature>
<keyword evidence="6" id="KW-1185">Reference proteome</keyword>
<sequence>MTGTARKQQASCWDMKLHLPVLLLLCLCWLGLTDETGTVATEYHSCGEQVLSQEARWSVGGAVERLGRQLLDSLQTGSEQPNVIISPLSVALALAQLTLGARNETQKLLLSSLHAHTVPCYHESLGSLLQHLTNTSLQVATRMYLRPEFEVYQSFVAESMRSYKSEPVPLISVEDVNQWVEDTTKGHMTNFLTSIPHDVVLMLINAVHFKGKPFHSLFKITSLTKCLLFTIVWLVLLLSLVGEWEARFDPQLTQKDVFYLDNKNFVHVDMMRSAKYPLSLLEDGELGAQVARFPFKGNTSFLVVMPLPGRGNVSSLVAKLNISDLYRRLPQERTMQVQLPKFTLQYRQELQEALTSMGLGSLFSSPNLSGVSAVPLQVSSMRHACGVELSEEGAEASAATSITIMRSVPIFSVNYPFLFALVDHASLAPIFLGTVTNPAPDASPMQIDSPLGDDPNGNRTQSDSSHSNSNVQNDGPHSNNNVQSDSPHSSNNVQSDQPQSERMQCGVPVGGEEQQQPLNEVEGNPNAQVEGQGSSSCANPSHTVPS</sequence>